<dbReference type="RefSeq" id="WP_186866111.1">
    <property type="nucleotide sequence ID" value="NZ_JACOPH010000001.1"/>
</dbReference>
<gene>
    <name evidence="6" type="ORF">H8S17_02680</name>
</gene>
<dbReference type="SUPFAM" id="SSF53850">
    <property type="entry name" value="Periplasmic binding protein-like II"/>
    <property type="match status" value="1"/>
</dbReference>
<dbReference type="Pfam" id="PF00126">
    <property type="entry name" value="HTH_1"/>
    <property type="match status" value="1"/>
</dbReference>
<evidence type="ECO:0000256" key="2">
    <source>
        <dbReference type="ARBA" id="ARBA00023015"/>
    </source>
</evidence>
<keyword evidence="7" id="KW-1185">Reference proteome</keyword>
<dbReference type="Gene3D" id="3.40.190.290">
    <property type="match status" value="1"/>
</dbReference>
<evidence type="ECO:0000256" key="3">
    <source>
        <dbReference type="ARBA" id="ARBA00023125"/>
    </source>
</evidence>
<evidence type="ECO:0000313" key="7">
    <source>
        <dbReference type="Proteomes" id="UP000606720"/>
    </source>
</evidence>
<dbReference type="InterPro" id="IPR036390">
    <property type="entry name" value="WH_DNA-bd_sf"/>
</dbReference>
<dbReference type="SUPFAM" id="SSF46785">
    <property type="entry name" value="Winged helix' DNA-binding domain"/>
    <property type="match status" value="1"/>
</dbReference>
<evidence type="ECO:0000313" key="6">
    <source>
        <dbReference type="EMBL" id="MBC5713127.1"/>
    </source>
</evidence>
<dbReference type="PANTHER" id="PTHR30126">
    <property type="entry name" value="HTH-TYPE TRANSCRIPTIONAL REGULATOR"/>
    <property type="match status" value="1"/>
</dbReference>
<dbReference type="PRINTS" id="PR00039">
    <property type="entry name" value="HTHLYSR"/>
</dbReference>
<feature type="domain" description="HTH lysR-type" evidence="5">
    <location>
        <begin position="1"/>
        <end position="58"/>
    </location>
</feature>
<evidence type="ECO:0000256" key="1">
    <source>
        <dbReference type="ARBA" id="ARBA00009437"/>
    </source>
</evidence>
<dbReference type="PROSITE" id="PS50931">
    <property type="entry name" value="HTH_LYSR"/>
    <property type="match status" value="1"/>
</dbReference>
<dbReference type="EMBL" id="JACOPH010000001">
    <property type="protein sequence ID" value="MBC5713127.1"/>
    <property type="molecule type" value="Genomic_DNA"/>
</dbReference>
<name>A0A923LMQ3_9FIRM</name>
<dbReference type="Proteomes" id="UP000606720">
    <property type="component" value="Unassembled WGS sequence"/>
</dbReference>
<evidence type="ECO:0000259" key="5">
    <source>
        <dbReference type="PROSITE" id="PS50931"/>
    </source>
</evidence>
<comment type="caution">
    <text evidence="6">The sequence shown here is derived from an EMBL/GenBank/DDBJ whole genome shotgun (WGS) entry which is preliminary data.</text>
</comment>
<dbReference type="PANTHER" id="PTHR30126:SF100">
    <property type="entry name" value="LYSR-FAMILY TRANSCRIPTIONAL REGULATOR"/>
    <property type="match status" value="1"/>
</dbReference>
<sequence length="289" mass="33005">MNLRYLETFLTLCEERSFTNTATRLGCAQSNVTAQIKQLENELSVRLFERMGKTVTITADGARLIPYAKKMLSLSDEMYTLSQTASRLTIGITESIATYLFGDILKEYTAHYPDTEIFLRLLTDEDYCEMLQNGEIDAAIVLDTAIRHKQIKVMGKRKENILLFASSTHDLSGKTHITAEDFTKYATLLPPLFCSYRKLFEQKLHAEGIRPKIALETASAAVIKESSLCGIGIGLLPEFAVKKELIYHLFEKINYKTDFPVYTQILIHQDKWHSKYLEQFLEIAMRHLG</sequence>
<dbReference type="GO" id="GO:0000976">
    <property type="term" value="F:transcription cis-regulatory region binding"/>
    <property type="evidence" value="ECO:0007669"/>
    <property type="project" value="TreeGrafter"/>
</dbReference>
<dbReference type="InterPro" id="IPR000847">
    <property type="entry name" value="LysR_HTH_N"/>
</dbReference>
<proteinExistence type="inferred from homology"/>
<dbReference type="GO" id="GO:0003700">
    <property type="term" value="F:DNA-binding transcription factor activity"/>
    <property type="evidence" value="ECO:0007669"/>
    <property type="project" value="InterPro"/>
</dbReference>
<reference evidence="6" key="1">
    <citation type="submission" date="2020-08" db="EMBL/GenBank/DDBJ databases">
        <title>Genome public.</title>
        <authorList>
            <person name="Liu C."/>
            <person name="Sun Q."/>
        </authorList>
    </citation>
    <scope>NUCLEOTIDE SEQUENCE</scope>
    <source>
        <strain evidence="6">BX1005</strain>
    </source>
</reference>
<dbReference type="CDD" id="cd05466">
    <property type="entry name" value="PBP2_LTTR_substrate"/>
    <property type="match status" value="1"/>
</dbReference>
<dbReference type="Pfam" id="PF03466">
    <property type="entry name" value="LysR_substrate"/>
    <property type="match status" value="1"/>
</dbReference>
<keyword evidence="2" id="KW-0805">Transcription regulation</keyword>
<organism evidence="6 7">
    <name type="scientific">Roseburia zhanii</name>
    <dbReference type="NCBI Taxonomy" id="2763064"/>
    <lineage>
        <taxon>Bacteria</taxon>
        <taxon>Bacillati</taxon>
        <taxon>Bacillota</taxon>
        <taxon>Clostridia</taxon>
        <taxon>Lachnospirales</taxon>
        <taxon>Lachnospiraceae</taxon>
        <taxon>Roseburia</taxon>
    </lineage>
</organism>
<dbReference type="AlphaFoldDB" id="A0A923LMQ3"/>
<comment type="similarity">
    <text evidence="1">Belongs to the LysR transcriptional regulatory family.</text>
</comment>
<accession>A0A923LMQ3</accession>
<evidence type="ECO:0000256" key="4">
    <source>
        <dbReference type="ARBA" id="ARBA00023163"/>
    </source>
</evidence>
<dbReference type="InterPro" id="IPR005119">
    <property type="entry name" value="LysR_subst-bd"/>
</dbReference>
<dbReference type="FunFam" id="1.10.10.10:FF:000001">
    <property type="entry name" value="LysR family transcriptional regulator"/>
    <property type="match status" value="1"/>
</dbReference>
<protein>
    <submittedName>
        <fullName evidence="6">LysR family transcriptional regulator</fullName>
    </submittedName>
</protein>
<keyword evidence="4" id="KW-0804">Transcription</keyword>
<dbReference type="InterPro" id="IPR036388">
    <property type="entry name" value="WH-like_DNA-bd_sf"/>
</dbReference>
<keyword evidence="3" id="KW-0238">DNA-binding</keyword>
<dbReference type="Gene3D" id="1.10.10.10">
    <property type="entry name" value="Winged helix-like DNA-binding domain superfamily/Winged helix DNA-binding domain"/>
    <property type="match status" value="1"/>
</dbReference>